<evidence type="ECO:0000256" key="1">
    <source>
        <dbReference type="ARBA" id="ARBA00004141"/>
    </source>
</evidence>
<organism evidence="11 12">
    <name type="scientific">Methanothermobacter defluvii</name>
    <dbReference type="NCBI Taxonomy" id="49339"/>
    <lineage>
        <taxon>Archaea</taxon>
        <taxon>Methanobacteriati</taxon>
        <taxon>Methanobacteriota</taxon>
        <taxon>Methanomada group</taxon>
        <taxon>Methanobacteria</taxon>
        <taxon>Methanobacteriales</taxon>
        <taxon>Methanobacteriaceae</taxon>
        <taxon>Methanothermobacter</taxon>
    </lineage>
</organism>
<evidence type="ECO:0000256" key="5">
    <source>
        <dbReference type="ARBA" id="ARBA00023065"/>
    </source>
</evidence>
<dbReference type="InterPro" id="IPR028325">
    <property type="entry name" value="VG_K_chnl"/>
</dbReference>
<evidence type="ECO:0000256" key="4">
    <source>
        <dbReference type="ARBA" id="ARBA00022989"/>
    </source>
</evidence>
<feature type="coiled-coil region" evidence="8">
    <location>
        <begin position="228"/>
        <end position="255"/>
    </location>
</feature>
<evidence type="ECO:0000256" key="8">
    <source>
        <dbReference type="SAM" id="Coils"/>
    </source>
</evidence>
<accession>A0A371NEA0</accession>
<dbReference type="InterPro" id="IPR013099">
    <property type="entry name" value="K_chnl_dom"/>
</dbReference>
<feature type="domain" description="Potassium channel" evidence="10">
    <location>
        <begin position="133"/>
        <end position="209"/>
    </location>
</feature>
<name>A0A371NEA0_9EURY</name>
<feature type="transmembrane region" description="Helical" evidence="9">
    <location>
        <begin position="125"/>
        <end position="146"/>
    </location>
</feature>
<keyword evidence="2" id="KW-0813">Transport</keyword>
<dbReference type="RefSeq" id="WP_115892321.1">
    <property type="nucleotide sequence ID" value="NZ_QREL01000001.1"/>
</dbReference>
<feature type="transmembrane region" description="Helical" evidence="9">
    <location>
        <begin position="39"/>
        <end position="59"/>
    </location>
</feature>
<proteinExistence type="predicted"/>
<dbReference type="PANTHER" id="PTHR11537:SF254">
    <property type="entry name" value="POTASSIUM VOLTAGE-GATED CHANNEL PROTEIN SHAB"/>
    <property type="match status" value="1"/>
</dbReference>
<feature type="transmembrane region" description="Helical" evidence="9">
    <location>
        <begin position="93"/>
        <end position="113"/>
    </location>
</feature>
<keyword evidence="4 9" id="KW-1133">Transmembrane helix</keyword>
<keyword evidence="8" id="KW-0175">Coiled coil</keyword>
<dbReference type="Proteomes" id="UP000256864">
    <property type="component" value="Unassembled WGS sequence"/>
</dbReference>
<evidence type="ECO:0000313" key="11">
    <source>
        <dbReference type="EMBL" id="REE28833.1"/>
    </source>
</evidence>
<comment type="caution">
    <text evidence="11">The sequence shown here is derived from an EMBL/GenBank/DDBJ whole genome shotgun (WGS) entry which is preliminary data.</text>
</comment>
<dbReference type="GO" id="GO:0008076">
    <property type="term" value="C:voltage-gated potassium channel complex"/>
    <property type="evidence" value="ECO:0007669"/>
    <property type="project" value="InterPro"/>
</dbReference>
<keyword evidence="7 11" id="KW-0407">Ion channel</keyword>
<comment type="subcellular location">
    <subcellularLocation>
        <location evidence="1">Membrane</location>
        <topology evidence="1">Multi-pass membrane protein</topology>
    </subcellularLocation>
</comment>
<dbReference type="GO" id="GO:0005249">
    <property type="term" value="F:voltage-gated potassium channel activity"/>
    <property type="evidence" value="ECO:0007669"/>
    <property type="project" value="InterPro"/>
</dbReference>
<evidence type="ECO:0000256" key="9">
    <source>
        <dbReference type="SAM" id="Phobius"/>
    </source>
</evidence>
<evidence type="ECO:0000256" key="6">
    <source>
        <dbReference type="ARBA" id="ARBA00023136"/>
    </source>
</evidence>
<protein>
    <submittedName>
        <fullName evidence="11">Voltage-gated potassium channel</fullName>
    </submittedName>
</protein>
<dbReference type="Gene3D" id="1.10.287.70">
    <property type="match status" value="1"/>
</dbReference>
<keyword evidence="6 9" id="KW-0472">Membrane</keyword>
<dbReference type="PANTHER" id="PTHR11537">
    <property type="entry name" value="VOLTAGE-GATED POTASSIUM CHANNEL"/>
    <property type="match status" value="1"/>
</dbReference>
<dbReference type="SUPFAM" id="SSF81324">
    <property type="entry name" value="Voltage-gated potassium channels"/>
    <property type="match status" value="1"/>
</dbReference>
<feature type="transmembrane region" description="Helical" evidence="9">
    <location>
        <begin position="12"/>
        <end position="33"/>
    </location>
</feature>
<keyword evidence="12" id="KW-1185">Reference proteome</keyword>
<dbReference type="Pfam" id="PF07885">
    <property type="entry name" value="Ion_trans_2"/>
    <property type="match status" value="1"/>
</dbReference>
<evidence type="ECO:0000256" key="3">
    <source>
        <dbReference type="ARBA" id="ARBA00022692"/>
    </source>
</evidence>
<gene>
    <name evidence="11" type="ORF">C7452_0858</name>
</gene>
<reference evidence="11 12" key="1">
    <citation type="submission" date="2018-07" db="EMBL/GenBank/DDBJ databases">
        <title>Genomic Encyclopedia of Type Strains, Phase IV (KMG-IV): sequencing the most valuable type-strain genomes for metagenomic binning, comparative biology and taxonomic classification.</title>
        <authorList>
            <person name="Goeker M."/>
        </authorList>
    </citation>
    <scope>NUCLEOTIDE SEQUENCE [LARGE SCALE GENOMIC DNA]</scope>
    <source>
        <strain evidence="11 12">DSM 7466</strain>
    </source>
</reference>
<evidence type="ECO:0000256" key="2">
    <source>
        <dbReference type="ARBA" id="ARBA00022448"/>
    </source>
</evidence>
<keyword evidence="3 9" id="KW-0812">Transmembrane</keyword>
<evidence type="ECO:0000259" key="10">
    <source>
        <dbReference type="Pfam" id="PF07885"/>
    </source>
</evidence>
<sequence length="256" mass="28150">MKDLQSGLRVLFEVVFLAVLGLDGFALFISVFLPLQSGTFQAVVLLDLAASAMVLVAYLTRPGVRDRWNVPLVAAPFYFIGVTILGVPQHSPILAALNLVKVAGILIAVRDLAGSVGEFMKRSRLGYGVGLFISVIFVFTILFYIVESPVNPLVVTYEDSLWYVLQTITTVGYGDIVPVTSLGRFTGMVIMFSAIASTSLITASATSTLLETLRGEQERIESRRRDEFREIEARISGVEERLERIEEMLGELRKGP</sequence>
<evidence type="ECO:0000313" key="12">
    <source>
        <dbReference type="Proteomes" id="UP000256864"/>
    </source>
</evidence>
<dbReference type="GO" id="GO:0001508">
    <property type="term" value="P:action potential"/>
    <property type="evidence" value="ECO:0007669"/>
    <property type="project" value="TreeGrafter"/>
</dbReference>
<keyword evidence="5" id="KW-0406">Ion transport</keyword>
<dbReference type="AlphaFoldDB" id="A0A371NEA0"/>
<dbReference type="EMBL" id="QREL01000001">
    <property type="protein sequence ID" value="REE28833.1"/>
    <property type="molecule type" value="Genomic_DNA"/>
</dbReference>
<feature type="transmembrane region" description="Helical" evidence="9">
    <location>
        <begin position="68"/>
        <end position="87"/>
    </location>
</feature>
<evidence type="ECO:0000256" key="7">
    <source>
        <dbReference type="ARBA" id="ARBA00023303"/>
    </source>
</evidence>